<feature type="domain" description="BTB" evidence="1">
    <location>
        <begin position="22"/>
        <end position="89"/>
    </location>
</feature>
<dbReference type="Proteomes" id="UP000774617">
    <property type="component" value="Unassembled WGS sequence"/>
</dbReference>
<dbReference type="Gene3D" id="3.30.710.10">
    <property type="entry name" value="Potassium Channel Kv1.1, Chain A"/>
    <property type="match status" value="1"/>
</dbReference>
<comment type="caution">
    <text evidence="2">The sequence shown here is derived from an EMBL/GenBank/DDBJ whole genome shotgun (WGS) entry which is preliminary data.</text>
</comment>
<sequence>MTDTKALPFVEIVAILNSGLFSDTILVSSCMSELKAHRYVLYCHSAYFRGAFKNGWKEAIEGRFYLQDDARTIRAMLRYMYTREYCDEPFYDEISLLYLDINLCIAADYYGVADLGESAESRFRGALQEWNGVREELTDVVRAVYAKNCKAVDVLKEGVVEAAAAHLPELESTDEFQQLCRELGPFTTDVLLLSSQWDVRHKKFLKTTCWSCSRHVEIKVASELSYECASCWERNDFGELLDRGSLSGTSDLI</sequence>
<name>A0ABQ8G4A1_9PEZI</name>
<evidence type="ECO:0000313" key="2">
    <source>
        <dbReference type="EMBL" id="KAH7043973.1"/>
    </source>
</evidence>
<dbReference type="PANTHER" id="PTHR24413">
    <property type="entry name" value="SPECKLE-TYPE POZ PROTEIN"/>
    <property type="match status" value="1"/>
</dbReference>
<organism evidence="2 3">
    <name type="scientific">Macrophomina phaseolina</name>
    <dbReference type="NCBI Taxonomy" id="35725"/>
    <lineage>
        <taxon>Eukaryota</taxon>
        <taxon>Fungi</taxon>
        <taxon>Dikarya</taxon>
        <taxon>Ascomycota</taxon>
        <taxon>Pezizomycotina</taxon>
        <taxon>Dothideomycetes</taxon>
        <taxon>Dothideomycetes incertae sedis</taxon>
        <taxon>Botryosphaeriales</taxon>
        <taxon>Botryosphaeriaceae</taxon>
        <taxon>Macrophomina</taxon>
    </lineage>
</organism>
<gene>
    <name evidence="2" type="ORF">B0J12DRAFT_742559</name>
</gene>
<keyword evidence="3" id="KW-1185">Reference proteome</keyword>
<dbReference type="SMART" id="SM00225">
    <property type="entry name" value="BTB"/>
    <property type="match status" value="1"/>
</dbReference>
<dbReference type="SUPFAM" id="SSF54695">
    <property type="entry name" value="POZ domain"/>
    <property type="match status" value="1"/>
</dbReference>
<dbReference type="EMBL" id="JAGTJR010000021">
    <property type="protein sequence ID" value="KAH7043973.1"/>
    <property type="molecule type" value="Genomic_DNA"/>
</dbReference>
<evidence type="ECO:0000259" key="1">
    <source>
        <dbReference type="PROSITE" id="PS50097"/>
    </source>
</evidence>
<dbReference type="Pfam" id="PF00651">
    <property type="entry name" value="BTB"/>
    <property type="match status" value="1"/>
</dbReference>
<dbReference type="InterPro" id="IPR011333">
    <property type="entry name" value="SKP1/BTB/POZ_sf"/>
</dbReference>
<protein>
    <recommendedName>
        <fullName evidence="1">BTB domain-containing protein</fullName>
    </recommendedName>
</protein>
<accession>A0ABQ8G4A1</accession>
<proteinExistence type="predicted"/>
<evidence type="ECO:0000313" key="3">
    <source>
        <dbReference type="Proteomes" id="UP000774617"/>
    </source>
</evidence>
<dbReference type="PROSITE" id="PS50097">
    <property type="entry name" value="BTB"/>
    <property type="match status" value="1"/>
</dbReference>
<dbReference type="CDD" id="cd18186">
    <property type="entry name" value="BTB_POZ_ZBTB_KLHL-like"/>
    <property type="match status" value="1"/>
</dbReference>
<reference evidence="2 3" key="1">
    <citation type="journal article" date="2021" name="Nat. Commun.">
        <title>Genetic determinants of endophytism in the Arabidopsis root mycobiome.</title>
        <authorList>
            <person name="Mesny F."/>
            <person name="Miyauchi S."/>
            <person name="Thiergart T."/>
            <person name="Pickel B."/>
            <person name="Atanasova L."/>
            <person name="Karlsson M."/>
            <person name="Huettel B."/>
            <person name="Barry K.W."/>
            <person name="Haridas S."/>
            <person name="Chen C."/>
            <person name="Bauer D."/>
            <person name="Andreopoulos W."/>
            <person name="Pangilinan J."/>
            <person name="LaButti K."/>
            <person name="Riley R."/>
            <person name="Lipzen A."/>
            <person name="Clum A."/>
            <person name="Drula E."/>
            <person name="Henrissat B."/>
            <person name="Kohler A."/>
            <person name="Grigoriev I.V."/>
            <person name="Martin F.M."/>
            <person name="Hacquard S."/>
        </authorList>
    </citation>
    <scope>NUCLEOTIDE SEQUENCE [LARGE SCALE GENOMIC DNA]</scope>
    <source>
        <strain evidence="2 3">MPI-SDFR-AT-0080</strain>
    </source>
</reference>
<dbReference type="InterPro" id="IPR000210">
    <property type="entry name" value="BTB/POZ_dom"/>
</dbReference>